<evidence type="ECO:0000313" key="1">
    <source>
        <dbReference type="EMBL" id="MEW9491090.1"/>
    </source>
</evidence>
<name>A0ACC6TMT2_9CREN</name>
<accession>A0ACC6TMT2</accession>
<reference evidence="1" key="1">
    <citation type="submission" date="2024-07" db="EMBL/GenBank/DDBJ databases">
        <title>Metagenome and Metagenome-Assembled Genomes of Archaea from a hot spring from the geothermal field of Los Azufres, Mexico.</title>
        <authorList>
            <person name="Marin-Paredes R."/>
            <person name="Martinez-Romero E."/>
            <person name="Servin-Garciduenas L.E."/>
        </authorList>
    </citation>
    <scope>NUCLEOTIDE SEQUENCE</scope>
    <source>
        <strain evidence="1">AZ1-454</strain>
    </source>
</reference>
<proteinExistence type="predicted"/>
<protein>
    <submittedName>
        <fullName evidence="1">GTPase</fullName>
    </submittedName>
</protein>
<comment type="caution">
    <text evidence="1">The sequence shown here is derived from an EMBL/GenBank/DDBJ whole genome shotgun (WGS) entry which is preliminary data.</text>
</comment>
<organism evidence="1 2">
    <name type="scientific">Candidatus Aramenus sulfurataquae</name>
    <dbReference type="NCBI Taxonomy" id="1326980"/>
    <lineage>
        <taxon>Archaea</taxon>
        <taxon>Thermoproteota</taxon>
        <taxon>Thermoprotei</taxon>
        <taxon>Sulfolobales</taxon>
        <taxon>Sulfolobaceae</taxon>
        <taxon>Candidatus Aramenus</taxon>
    </lineage>
</organism>
<dbReference type="Proteomes" id="UP000053480">
    <property type="component" value="Unassembled WGS sequence"/>
</dbReference>
<dbReference type="EMBL" id="JZWS03000002">
    <property type="protein sequence ID" value="MEW9491090.1"/>
    <property type="molecule type" value="Genomic_DNA"/>
</dbReference>
<gene>
    <name evidence="1" type="ORF">TQ35_0002665</name>
</gene>
<evidence type="ECO:0000313" key="2">
    <source>
        <dbReference type="Proteomes" id="UP000053480"/>
    </source>
</evidence>
<sequence>MLNPFEKINCPPKVEDFIKSQLNRLSRISGETIKDREIRRLISYRDNLNKYVEFVNSFPNVDDLHPFYRESMEIVAGKSSREIKICLAVAMKSVKLARKILNQYIGKIKASDEKASNKLMREAFGRASSILRKDLCINWLIDLAKQLKKLKSIDPSLPTVIVAGPPNVGKSTLVSRISSAKPEVASYPFTTKEIHVGHIEWNYSKIQVIDTPGILDRPQESRNEIEKKAINALRNLNGVVVFLFDVSKYSLYSPKEQLDLYGEVKSFGKRVIPALNKIDEVDQSIYEQVTSALREKFFEISAEKGVGLEELKKEIMEVLKNEVLGN</sequence>